<feature type="chain" id="PRO_5040968980" evidence="1">
    <location>
        <begin position="35"/>
        <end position="421"/>
    </location>
</feature>
<organism evidence="3 4">
    <name type="scientific">Salinibacter ruber</name>
    <dbReference type="NCBI Taxonomy" id="146919"/>
    <lineage>
        <taxon>Bacteria</taxon>
        <taxon>Pseudomonadati</taxon>
        <taxon>Rhodothermota</taxon>
        <taxon>Rhodothermia</taxon>
        <taxon>Rhodothermales</taxon>
        <taxon>Salinibacteraceae</taxon>
        <taxon>Salinibacter</taxon>
    </lineage>
</organism>
<comment type="caution">
    <text evidence="3">The sequence shown here is derived from an EMBL/GenBank/DDBJ whole genome shotgun (WGS) entry which is preliminary data.</text>
</comment>
<sequence>MRDAIAYKSPRVRLAIAAMLAVVGSALLNQQAFAQSSDSLYAQARKVAFDEGDYERARALGYRALERSPNYHGIRVFVARTLAWDGMRDSARTELQTVLDRAPDHYEGLKAMIDVESWSERYRSALEYADQGRKHYQDDSHFIEKRAALLRTLNRPQEARAQLDVILSENPSNEFAKAELRRLREAQRRYTASLSYRHDAFRGGRLPWRFGTFTLSRPTPIGSVIGRIQYANRFSTNGLKFGVDAYPSLVSGLYAYLNAGYSSSSIFPRYRLGGSLYKSLPWSMTAEIGARHLNFGGGGTTIYTASLTKYRGQYMYRAGTYLTPGSTGTSASVNAMARRYLSGSQTYVGANASIGSSPTGARADAFEEDFQQTRSWSVSAHAQVAVAQRTVLGISIGYDSEEIVSGTRRRISSTVSVSYEF</sequence>
<protein>
    <submittedName>
        <fullName evidence="3">YaiO family outer membrane protein</fullName>
    </submittedName>
</protein>
<feature type="signal peptide" evidence="1">
    <location>
        <begin position="1"/>
        <end position="34"/>
    </location>
</feature>
<proteinExistence type="predicted"/>
<evidence type="ECO:0000259" key="2">
    <source>
        <dbReference type="Pfam" id="PF19413"/>
    </source>
</evidence>
<dbReference type="Gene3D" id="1.25.40.10">
    <property type="entry name" value="Tetratricopeptide repeat domain"/>
    <property type="match status" value="1"/>
</dbReference>
<accession>A0A9X3A023</accession>
<reference evidence="3" key="1">
    <citation type="submission" date="2022-08" db="EMBL/GenBank/DDBJ databases">
        <title>Genomic Encyclopedia of Type Strains, Phase V (KMG-V): Genome sequencing to study the core and pangenomes of soil and plant-associated prokaryotes.</title>
        <authorList>
            <person name="Whitman W."/>
        </authorList>
    </citation>
    <scope>NUCLEOTIDE SEQUENCE</scope>
    <source>
        <strain evidence="3">SP3012</strain>
    </source>
</reference>
<dbReference type="InterPro" id="IPR030887">
    <property type="entry name" value="Beta-barrel_YaiO"/>
</dbReference>
<evidence type="ECO:0000256" key="1">
    <source>
        <dbReference type="SAM" id="SignalP"/>
    </source>
</evidence>
<evidence type="ECO:0000313" key="4">
    <source>
        <dbReference type="Proteomes" id="UP001155040"/>
    </source>
</evidence>
<keyword evidence="1" id="KW-0732">Signal</keyword>
<dbReference type="EMBL" id="JANUBF010000026">
    <property type="protein sequence ID" value="MCS4037783.1"/>
    <property type="molecule type" value="Genomic_DNA"/>
</dbReference>
<feature type="domain" description="YaiO beta-barrel" evidence="2">
    <location>
        <begin position="192"/>
        <end position="358"/>
    </location>
</feature>
<dbReference type="AlphaFoldDB" id="A0A9X3A023"/>
<gene>
    <name evidence="3" type="ORF">GGQ01_002870</name>
</gene>
<dbReference type="Pfam" id="PF14559">
    <property type="entry name" value="TPR_19"/>
    <property type="match status" value="1"/>
</dbReference>
<name>A0A9X3A023_9BACT</name>
<dbReference type="Proteomes" id="UP001155040">
    <property type="component" value="Unassembled WGS sequence"/>
</dbReference>
<dbReference type="RefSeq" id="WP_259078613.1">
    <property type="nucleotide sequence ID" value="NZ_JANTZC010000030.1"/>
</dbReference>
<evidence type="ECO:0000313" key="3">
    <source>
        <dbReference type="EMBL" id="MCS4037783.1"/>
    </source>
</evidence>
<dbReference type="NCBIfam" id="TIGR04390">
    <property type="entry name" value="OMP_YaiO_dom"/>
    <property type="match status" value="1"/>
</dbReference>
<dbReference type="InterPro" id="IPR011990">
    <property type="entry name" value="TPR-like_helical_dom_sf"/>
</dbReference>
<dbReference type="SUPFAM" id="SSF48452">
    <property type="entry name" value="TPR-like"/>
    <property type="match status" value="1"/>
</dbReference>
<dbReference type="Pfam" id="PF19413">
    <property type="entry name" value="YaiO"/>
    <property type="match status" value="1"/>
</dbReference>